<dbReference type="PANTHER" id="PTHR30534">
    <property type="entry name" value="FLAGELLAR MOTOR SWITCH PROTEIN FLIG"/>
    <property type="match status" value="1"/>
</dbReference>
<dbReference type="InterPro" id="IPR028263">
    <property type="entry name" value="FliG_N"/>
</dbReference>
<dbReference type="RefSeq" id="WP_026610303.1">
    <property type="nucleotide sequence ID" value="NZ_OX458333.1"/>
</dbReference>
<keyword evidence="11" id="KW-0997">Cell inner membrane</keyword>
<evidence type="ECO:0000256" key="6">
    <source>
        <dbReference type="ARBA" id="ARBA00022500"/>
    </source>
</evidence>
<evidence type="ECO:0000313" key="16">
    <source>
        <dbReference type="Proteomes" id="UP001162030"/>
    </source>
</evidence>
<evidence type="ECO:0000256" key="8">
    <source>
        <dbReference type="ARBA" id="ARBA00023136"/>
    </source>
</evidence>
<dbReference type="SUPFAM" id="SSF48029">
    <property type="entry name" value="FliG"/>
    <property type="match status" value="2"/>
</dbReference>
<keyword evidence="15" id="KW-0966">Cell projection</keyword>
<dbReference type="InterPro" id="IPR023087">
    <property type="entry name" value="Flg_Motor_Flig_C"/>
</dbReference>
<dbReference type="NCBIfam" id="TIGR00207">
    <property type="entry name" value="fliG"/>
    <property type="match status" value="1"/>
</dbReference>
<dbReference type="InterPro" id="IPR000090">
    <property type="entry name" value="Flg_Motor_Flig"/>
</dbReference>
<name>A0ABM9HXM1_9GAMM</name>
<dbReference type="Pfam" id="PF14842">
    <property type="entry name" value="FliG_N"/>
    <property type="match status" value="1"/>
</dbReference>
<dbReference type="Gene3D" id="1.10.220.30">
    <property type="match status" value="3"/>
</dbReference>
<evidence type="ECO:0000259" key="14">
    <source>
        <dbReference type="Pfam" id="PF14842"/>
    </source>
</evidence>
<gene>
    <name evidence="15" type="primary">fliG</name>
    <name evidence="15" type="ORF">MSZNOR_0716</name>
</gene>
<keyword evidence="15" id="KW-0282">Flagellum</keyword>
<evidence type="ECO:0000259" key="13">
    <source>
        <dbReference type="Pfam" id="PF14841"/>
    </source>
</evidence>
<dbReference type="InterPro" id="IPR032779">
    <property type="entry name" value="FliG_M"/>
</dbReference>
<proteinExistence type="inferred from homology"/>
<evidence type="ECO:0000256" key="5">
    <source>
        <dbReference type="ARBA" id="ARBA00022475"/>
    </source>
</evidence>
<comment type="function">
    <text evidence="10 11">FliG is one of three proteins (FliG, FliN, FliM) that forms the rotor-mounted switch complex (C ring), located at the base of the basal body. This complex interacts with the CheY and CheZ chemotaxis proteins, in addition to contacting components of the motor that determine the direction of flagellar rotation.</text>
</comment>
<evidence type="ECO:0000259" key="12">
    <source>
        <dbReference type="Pfam" id="PF01706"/>
    </source>
</evidence>
<evidence type="ECO:0000313" key="15">
    <source>
        <dbReference type="EMBL" id="CAI8754561.1"/>
    </source>
</evidence>
<dbReference type="Pfam" id="PF01706">
    <property type="entry name" value="FliG_C"/>
    <property type="match status" value="1"/>
</dbReference>
<evidence type="ECO:0000256" key="3">
    <source>
        <dbReference type="ARBA" id="ARBA00010299"/>
    </source>
</evidence>
<dbReference type="Proteomes" id="UP001162030">
    <property type="component" value="Chromosome"/>
</dbReference>
<reference evidence="15 16" key="1">
    <citation type="submission" date="2023-03" db="EMBL/GenBank/DDBJ databases">
        <authorList>
            <person name="Pearce D."/>
        </authorList>
    </citation>
    <scope>NUCLEOTIDE SEQUENCE [LARGE SCALE GENOMIC DNA]</scope>
    <source>
        <strain evidence="15">Msz</strain>
    </source>
</reference>
<comment type="similarity">
    <text evidence="3 11">Belongs to the FliG family.</text>
</comment>
<keyword evidence="15" id="KW-0969">Cilium</keyword>
<evidence type="ECO:0000256" key="4">
    <source>
        <dbReference type="ARBA" id="ARBA00021870"/>
    </source>
</evidence>
<comment type="subcellular location">
    <subcellularLocation>
        <location evidence="1 11">Bacterial flagellum basal body</location>
    </subcellularLocation>
    <subcellularLocation>
        <location evidence="2 11">Cell inner membrane</location>
        <topology evidence="2 11">Peripheral membrane protein</topology>
        <orientation evidence="2 11">Cytoplasmic side</orientation>
    </subcellularLocation>
</comment>
<dbReference type="PIRSF" id="PIRSF003161">
    <property type="entry name" value="FliG"/>
    <property type="match status" value="1"/>
</dbReference>
<keyword evidence="9 11" id="KW-0975">Bacterial flagellum</keyword>
<evidence type="ECO:0000256" key="9">
    <source>
        <dbReference type="ARBA" id="ARBA00023143"/>
    </source>
</evidence>
<evidence type="ECO:0000256" key="1">
    <source>
        <dbReference type="ARBA" id="ARBA00004117"/>
    </source>
</evidence>
<dbReference type="InterPro" id="IPR011002">
    <property type="entry name" value="FliG_a-hlx"/>
</dbReference>
<dbReference type="Pfam" id="PF14841">
    <property type="entry name" value="FliG_M"/>
    <property type="match status" value="1"/>
</dbReference>
<dbReference type="PRINTS" id="PR00954">
    <property type="entry name" value="FLGMOTORFLIG"/>
</dbReference>
<feature type="domain" description="Flagellar motor switch protein FliG N-terminal" evidence="14">
    <location>
        <begin position="8"/>
        <end position="109"/>
    </location>
</feature>
<dbReference type="PANTHER" id="PTHR30534:SF0">
    <property type="entry name" value="FLAGELLAR MOTOR SWITCH PROTEIN FLIG"/>
    <property type="match status" value="1"/>
</dbReference>
<evidence type="ECO:0000256" key="10">
    <source>
        <dbReference type="ARBA" id="ARBA00025598"/>
    </source>
</evidence>
<dbReference type="EMBL" id="OX458333">
    <property type="protein sequence ID" value="CAI8754561.1"/>
    <property type="molecule type" value="Genomic_DNA"/>
</dbReference>
<keyword evidence="5 11" id="KW-1003">Cell membrane</keyword>
<evidence type="ECO:0000256" key="7">
    <source>
        <dbReference type="ARBA" id="ARBA00022779"/>
    </source>
</evidence>
<evidence type="ECO:0000256" key="11">
    <source>
        <dbReference type="PIRNR" id="PIRNR003161"/>
    </source>
</evidence>
<evidence type="ECO:0000256" key="2">
    <source>
        <dbReference type="ARBA" id="ARBA00004515"/>
    </source>
</evidence>
<feature type="domain" description="Flagellar motor switch protein FliG C-terminal" evidence="12">
    <location>
        <begin position="222"/>
        <end position="328"/>
    </location>
</feature>
<sequence>MAEADSMKLDGPQRAALFFLTIGQDRAAEVLKHMSPKEVQQIGAAMAELRNITMPMVEDVLGKFVDDIRNQTALGINSEEYIRNLLTQALGADKASSVCDRILLGRNSKGLEQLKWMDPRAVADLIRLEHPQVIAIILSLLDSDQAAETLSHLPEKLRPDVIMRIATLTGVQPAALRELDDIMEKQLSGNTNVKSSTLGGIETAANILNFIESNVEASIMDQISDIDPDLSQKIQDKMFVFDDLIDVDDRGIQTLLREVSTDSLLLALRGADDALKEKIFSNMSRRAAEMLRDDLEAAPPARLSEVEAAQKEILAIARRMAEAGELSLGGGGDELI</sequence>
<accession>A0ABM9HXM1</accession>
<keyword evidence="6 11" id="KW-0145">Chemotaxis</keyword>
<keyword evidence="7 11" id="KW-0283">Flagellar rotation</keyword>
<protein>
    <recommendedName>
        <fullName evidence="4 11">Flagellar motor switch protein FliG</fullName>
    </recommendedName>
</protein>
<keyword evidence="16" id="KW-1185">Reference proteome</keyword>
<keyword evidence="8 11" id="KW-0472">Membrane</keyword>
<feature type="domain" description="Flagellar motor switch protein FliG middle" evidence="13">
    <location>
        <begin position="119"/>
        <end position="192"/>
    </location>
</feature>
<organism evidence="15 16">
    <name type="scientific">Methylocaldum szegediense</name>
    <dbReference type="NCBI Taxonomy" id="73780"/>
    <lineage>
        <taxon>Bacteria</taxon>
        <taxon>Pseudomonadati</taxon>
        <taxon>Pseudomonadota</taxon>
        <taxon>Gammaproteobacteria</taxon>
        <taxon>Methylococcales</taxon>
        <taxon>Methylococcaceae</taxon>
        <taxon>Methylocaldum</taxon>
    </lineage>
</organism>